<name>A0A1Y2FNV5_PROLT</name>
<evidence type="ECO:0000313" key="1">
    <source>
        <dbReference type="EMBL" id="ORY85643.1"/>
    </source>
</evidence>
<reference evidence="1 2" key="1">
    <citation type="submission" date="2016-07" db="EMBL/GenBank/DDBJ databases">
        <title>Pervasive Adenine N6-methylation of Active Genes in Fungi.</title>
        <authorList>
            <consortium name="DOE Joint Genome Institute"/>
            <person name="Mondo S.J."/>
            <person name="Dannebaum R.O."/>
            <person name="Kuo R.C."/>
            <person name="Labutti K."/>
            <person name="Haridas S."/>
            <person name="Kuo A."/>
            <person name="Salamov A."/>
            <person name="Ahrendt S.R."/>
            <person name="Lipzen A."/>
            <person name="Sullivan W."/>
            <person name="Andreopoulos W.B."/>
            <person name="Clum A."/>
            <person name="Lindquist E."/>
            <person name="Daum C."/>
            <person name="Ramamoorthy G.K."/>
            <person name="Gryganskyi A."/>
            <person name="Culley D."/>
            <person name="Magnuson J.K."/>
            <person name="James T.Y."/>
            <person name="O'Malley M.A."/>
            <person name="Stajich J.E."/>
            <person name="Spatafora J.W."/>
            <person name="Visel A."/>
            <person name="Grigoriev I.V."/>
        </authorList>
    </citation>
    <scope>NUCLEOTIDE SEQUENCE [LARGE SCALE GENOMIC DNA]</scope>
    <source>
        <strain evidence="1 2">12-1054</strain>
    </source>
</reference>
<accession>A0A1Y2FNV5</accession>
<comment type="caution">
    <text evidence="1">The sequence shown here is derived from an EMBL/GenBank/DDBJ whole genome shotgun (WGS) entry which is preliminary data.</text>
</comment>
<dbReference type="OMA" id="IKNFLTW"/>
<dbReference type="EMBL" id="MCFI01000004">
    <property type="protein sequence ID" value="ORY85643.1"/>
    <property type="molecule type" value="Genomic_DNA"/>
</dbReference>
<protein>
    <submittedName>
        <fullName evidence="1">Uncharacterized protein</fullName>
    </submittedName>
</protein>
<dbReference type="Proteomes" id="UP000193685">
    <property type="component" value="Unassembled WGS sequence"/>
</dbReference>
<dbReference type="RefSeq" id="XP_040727125.1">
    <property type="nucleotide sequence ID" value="XM_040872220.1"/>
</dbReference>
<dbReference type="AlphaFoldDB" id="A0A1Y2FNV5"/>
<keyword evidence="2" id="KW-1185">Reference proteome</keyword>
<sequence>MSCQRPSQSSQITNFMATWHRQATSLELLGTSSDVSLPPASFSDLSSISDLQDHVEKAQQDTTELPESLNQLYDRLKARGKEPVLPASWDYDFLGLDRSLFAVHDDENAALTGIRCISDTEASHFRGKMAFERLLMVGKSIRTVMELNRLRRVHQQGRLEPIVSRALSGFLSWAAQDARQDLDVLALFAPITARPLQAQRRRPTFTSKADLQILEQHTQARMKRIAKLHRAARTHLYPLTGPSYKATTLFGFALCVMVADFSDVGQDLWNSLALALTIMAARDECLECASVGVLPHLIASAQYSGLVVDEMSADEDV</sequence>
<organism evidence="1 2">
    <name type="scientific">Protomyces lactucae-debilis</name>
    <dbReference type="NCBI Taxonomy" id="2754530"/>
    <lineage>
        <taxon>Eukaryota</taxon>
        <taxon>Fungi</taxon>
        <taxon>Dikarya</taxon>
        <taxon>Ascomycota</taxon>
        <taxon>Taphrinomycotina</taxon>
        <taxon>Taphrinomycetes</taxon>
        <taxon>Taphrinales</taxon>
        <taxon>Protomycetaceae</taxon>
        <taxon>Protomyces</taxon>
    </lineage>
</organism>
<dbReference type="OrthoDB" id="5286775at2759"/>
<proteinExistence type="predicted"/>
<dbReference type="GeneID" id="63788819"/>
<evidence type="ECO:0000313" key="2">
    <source>
        <dbReference type="Proteomes" id="UP000193685"/>
    </source>
</evidence>
<gene>
    <name evidence="1" type="ORF">BCR37DRAFT_412345</name>
</gene>